<dbReference type="EMBL" id="JACHGW010000014">
    <property type="protein sequence ID" value="MBB6054096.1"/>
    <property type="molecule type" value="Genomic_DNA"/>
</dbReference>
<dbReference type="Proteomes" id="UP000520814">
    <property type="component" value="Unassembled WGS sequence"/>
</dbReference>
<accession>A0A7W9SWR6</accession>
<dbReference type="Gene3D" id="3.80.10.10">
    <property type="entry name" value="Ribonuclease Inhibitor"/>
    <property type="match status" value="1"/>
</dbReference>
<sequence length="273" mass="31677">MHINTMRNLHTIKYCDNKEAFYVPLKYGEELIELGDRFPDYINKESIENVEIHLTSSGYCEIPKDVCEMKKLSTIYIPTLKCLNNFTAPASLKFIQAYGEDNILTESTYLPSIEKIILPYFQDSNLSMRHFPNIKALRIGIDKSNSLMNRLSEFDFLEELEVYPVKEGNFFEFIKDTNISSLYIIGGKRKKLINFSSVIFEKLTTLRMGEFIFNDLDFLQYFHNLNNVCIEKCEILGGISRINSIEILFKNTKIGNVLYENEIGLGNIYLTKD</sequence>
<comment type="caution">
    <text evidence="1">The sequence shown here is derived from an EMBL/GenBank/DDBJ whole genome shotgun (WGS) entry which is preliminary data.</text>
</comment>
<protein>
    <submittedName>
        <fullName evidence="1">Uncharacterized protein</fullName>
    </submittedName>
</protein>
<dbReference type="RefSeq" id="WP_184204179.1">
    <property type="nucleotide sequence ID" value="NZ_JACHGW010000014.1"/>
</dbReference>
<organism evidence="1 2">
    <name type="scientific">Armatimonas rosea</name>
    <dbReference type="NCBI Taxonomy" id="685828"/>
    <lineage>
        <taxon>Bacteria</taxon>
        <taxon>Bacillati</taxon>
        <taxon>Armatimonadota</taxon>
        <taxon>Armatimonadia</taxon>
        <taxon>Armatimonadales</taxon>
        <taxon>Armatimonadaceae</taxon>
        <taxon>Armatimonas</taxon>
    </lineage>
</organism>
<keyword evidence="2" id="KW-1185">Reference proteome</keyword>
<proteinExistence type="predicted"/>
<gene>
    <name evidence="1" type="ORF">HNQ39_005943</name>
</gene>
<dbReference type="AlphaFoldDB" id="A0A7W9SWR6"/>
<evidence type="ECO:0000313" key="2">
    <source>
        <dbReference type="Proteomes" id="UP000520814"/>
    </source>
</evidence>
<evidence type="ECO:0000313" key="1">
    <source>
        <dbReference type="EMBL" id="MBB6054096.1"/>
    </source>
</evidence>
<dbReference type="InterPro" id="IPR032675">
    <property type="entry name" value="LRR_dom_sf"/>
</dbReference>
<name>A0A7W9SWR6_ARMRO</name>
<reference evidence="1 2" key="1">
    <citation type="submission" date="2020-08" db="EMBL/GenBank/DDBJ databases">
        <title>Genomic Encyclopedia of Type Strains, Phase IV (KMG-IV): sequencing the most valuable type-strain genomes for metagenomic binning, comparative biology and taxonomic classification.</title>
        <authorList>
            <person name="Goeker M."/>
        </authorList>
    </citation>
    <scope>NUCLEOTIDE SEQUENCE [LARGE SCALE GENOMIC DNA]</scope>
    <source>
        <strain evidence="1 2">DSM 23562</strain>
    </source>
</reference>